<dbReference type="AlphaFoldDB" id="A0AA94JVB7"/>
<dbReference type="Gene3D" id="3.40.50.2300">
    <property type="match status" value="1"/>
</dbReference>
<feature type="domain" description="Response regulatory" evidence="3">
    <location>
        <begin position="12"/>
        <end position="128"/>
    </location>
</feature>
<evidence type="ECO:0000259" key="5">
    <source>
        <dbReference type="PROSITE" id="PS50113"/>
    </source>
</evidence>
<keyword evidence="1" id="KW-0597">Phosphoprotein</keyword>
<dbReference type="Pfam" id="PF00072">
    <property type="entry name" value="Response_reg"/>
    <property type="match status" value="1"/>
</dbReference>
<dbReference type="Gene3D" id="3.30.450.20">
    <property type="entry name" value="PAS domain"/>
    <property type="match status" value="1"/>
</dbReference>
<dbReference type="PROSITE" id="PS50112">
    <property type="entry name" value="PAS"/>
    <property type="match status" value="1"/>
</dbReference>
<proteinExistence type="predicted"/>
<evidence type="ECO:0000259" key="4">
    <source>
        <dbReference type="PROSITE" id="PS50112"/>
    </source>
</evidence>
<evidence type="ECO:0000313" key="7">
    <source>
        <dbReference type="Proteomes" id="UP000290378"/>
    </source>
</evidence>
<evidence type="ECO:0000256" key="1">
    <source>
        <dbReference type="PROSITE-ProRule" id="PRU00169"/>
    </source>
</evidence>
<evidence type="ECO:0000259" key="3">
    <source>
        <dbReference type="PROSITE" id="PS50110"/>
    </source>
</evidence>
<protein>
    <submittedName>
        <fullName evidence="6">Uncharacterized protein</fullName>
    </submittedName>
</protein>
<dbReference type="InterPro" id="IPR000700">
    <property type="entry name" value="PAS-assoc_C"/>
</dbReference>
<feature type="modified residue" description="4-aspartylphosphate" evidence="1">
    <location>
        <position position="63"/>
    </location>
</feature>
<dbReference type="Proteomes" id="UP000290378">
    <property type="component" value="Unassembled WGS sequence"/>
</dbReference>
<accession>A0AA94JVB7</accession>
<dbReference type="CDD" id="cd00156">
    <property type="entry name" value="REC"/>
    <property type="match status" value="1"/>
</dbReference>
<dbReference type="Pfam" id="PF08447">
    <property type="entry name" value="PAS_3"/>
    <property type="match status" value="1"/>
</dbReference>
<gene>
    <name evidence="6" type="ORF">CP963_10895</name>
</gene>
<feature type="domain" description="PAC" evidence="5">
    <location>
        <begin position="213"/>
        <end position="267"/>
    </location>
</feature>
<dbReference type="InterPro" id="IPR035965">
    <property type="entry name" value="PAS-like_dom_sf"/>
</dbReference>
<keyword evidence="2" id="KW-0175">Coiled coil</keyword>
<dbReference type="PANTHER" id="PTHR43228:SF1">
    <property type="entry name" value="TWO-COMPONENT RESPONSE REGULATOR ARR22"/>
    <property type="match status" value="1"/>
</dbReference>
<dbReference type="InterPro" id="IPR013655">
    <property type="entry name" value="PAS_fold_3"/>
</dbReference>
<dbReference type="SUPFAM" id="SSF55785">
    <property type="entry name" value="PYP-like sensor domain (PAS domain)"/>
    <property type="match status" value="1"/>
</dbReference>
<dbReference type="EMBL" id="NXII01000017">
    <property type="protein sequence ID" value="RXI38904.1"/>
    <property type="molecule type" value="Genomic_DNA"/>
</dbReference>
<dbReference type="InterPro" id="IPR052048">
    <property type="entry name" value="ST_Response_Regulator"/>
</dbReference>
<dbReference type="SUPFAM" id="SSF52172">
    <property type="entry name" value="CheY-like"/>
    <property type="match status" value="1"/>
</dbReference>
<evidence type="ECO:0000256" key="2">
    <source>
        <dbReference type="SAM" id="Coils"/>
    </source>
</evidence>
<sequence>MLLNGDIISTLSVLYVEDSKTTRESMSILLRNKFKTVFVASDGEEGLFLCKKNRNDINIIITDVNMPKLSGIEMVRELRKIDINVPVIFTSAYTDSDLLLGVMELGITDYLVKPFSIPNLFIRIEHIFEEIHYQHLALRQEKELYQYLELLNKVAIVSKTDTKGKILFVNDIFCEVSGYKKGELLGKSHNIVRHPDMGKDIYENLWQTILSGNIWKGKVKNRTKNGDAYHVNATILPIYDENEKIIGFIGIRFLITEDEDDKLEFRKKVAKHIKFSKENEITLLDEIRELKEQINKQNIIIDNLKNSSNF</sequence>
<keyword evidence="7" id="KW-1185">Reference proteome</keyword>
<dbReference type="InterPro" id="IPR001789">
    <property type="entry name" value="Sig_transdc_resp-reg_receiver"/>
</dbReference>
<evidence type="ECO:0000313" key="6">
    <source>
        <dbReference type="EMBL" id="RXI38904.1"/>
    </source>
</evidence>
<dbReference type="PROSITE" id="PS50110">
    <property type="entry name" value="RESPONSE_REGULATORY"/>
    <property type="match status" value="1"/>
</dbReference>
<dbReference type="NCBIfam" id="TIGR00229">
    <property type="entry name" value="sensory_box"/>
    <property type="match status" value="1"/>
</dbReference>
<dbReference type="InterPro" id="IPR000014">
    <property type="entry name" value="PAS"/>
</dbReference>
<feature type="domain" description="PAS" evidence="4">
    <location>
        <begin position="140"/>
        <end position="212"/>
    </location>
</feature>
<comment type="caution">
    <text evidence="6">The sequence shown here is derived from an EMBL/GenBank/DDBJ whole genome shotgun (WGS) entry which is preliminary data.</text>
</comment>
<feature type="coiled-coil region" evidence="2">
    <location>
        <begin position="273"/>
        <end position="307"/>
    </location>
</feature>
<dbReference type="RefSeq" id="WP_129014225.1">
    <property type="nucleotide sequence ID" value="NZ_CBCSEI010000013.1"/>
</dbReference>
<organism evidence="6 7">
    <name type="scientific">Arcobacter cloacae</name>
    <dbReference type="NCBI Taxonomy" id="1054034"/>
    <lineage>
        <taxon>Bacteria</taxon>
        <taxon>Pseudomonadati</taxon>
        <taxon>Campylobacterota</taxon>
        <taxon>Epsilonproteobacteria</taxon>
        <taxon>Campylobacterales</taxon>
        <taxon>Arcobacteraceae</taxon>
        <taxon>Arcobacter</taxon>
    </lineage>
</organism>
<name>A0AA94JVB7_9BACT</name>
<dbReference type="PANTHER" id="PTHR43228">
    <property type="entry name" value="TWO-COMPONENT RESPONSE REGULATOR"/>
    <property type="match status" value="1"/>
</dbReference>
<dbReference type="PROSITE" id="PS50113">
    <property type="entry name" value="PAC"/>
    <property type="match status" value="1"/>
</dbReference>
<dbReference type="GO" id="GO:0000160">
    <property type="term" value="P:phosphorelay signal transduction system"/>
    <property type="evidence" value="ECO:0007669"/>
    <property type="project" value="InterPro"/>
</dbReference>
<dbReference type="CDD" id="cd00130">
    <property type="entry name" value="PAS"/>
    <property type="match status" value="1"/>
</dbReference>
<dbReference type="InterPro" id="IPR011006">
    <property type="entry name" value="CheY-like_superfamily"/>
</dbReference>
<reference evidence="6 7" key="1">
    <citation type="submission" date="2017-09" db="EMBL/GenBank/DDBJ databases">
        <title>Genomics of the genus Arcobacter.</title>
        <authorList>
            <person name="Perez-Cataluna A."/>
            <person name="Figueras M.J."/>
            <person name="Salas-Masso N."/>
        </authorList>
    </citation>
    <scope>NUCLEOTIDE SEQUENCE [LARGE SCALE GENOMIC DNA]</scope>
    <source>
        <strain evidence="6 7">CECT 7834</strain>
    </source>
</reference>
<dbReference type="SMART" id="SM00448">
    <property type="entry name" value="REC"/>
    <property type="match status" value="1"/>
</dbReference>